<protein>
    <submittedName>
        <fullName evidence="1">Uncharacterized protein</fullName>
    </submittedName>
</protein>
<dbReference type="AlphaFoldDB" id="A0AAV7QVG5"/>
<comment type="caution">
    <text evidence="1">The sequence shown here is derived from an EMBL/GenBank/DDBJ whole genome shotgun (WGS) entry which is preliminary data.</text>
</comment>
<evidence type="ECO:0000313" key="1">
    <source>
        <dbReference type="EMBL" id="KAJ1142408.1"/>
    </source>
</evidence>
<proteinExistence type="predicted"/>
<name>A0AAV7QVG5_PLEWA</name>
<reference evidence="1" key="1">
    <citation type="journal article" date="2022" name="bioRxiv">
        <title>Sequencing and chromosome-scale assembly of the giantPleurodeles waltlgenome.</title>
        <authorList>
            <person name="Brown T."/>
            <person name="Elewa A."/>
            <person name="Iarovenko S."/>
            <person name="Subramanian E."/>
            <person name="Araus A.J."/>
            <person name="Petzold A."/>
            <person name="Susuki M."/>
            <person name="Suzuki K.-i.T."/>
            <person name="Hayashi T."/>
            <person name="Toyoda A."/>
            <person name="Oliveira C."/>
            <person name="Osipova E."/>
            <person name="Leigh N.D."/>
            <person name="Simon A."/>
            <person name="Yun M.H."/>
        </authorList>
    </citation>
    <scope>NUCLEOTIDE SEQUENCE</scope>
    <source>
        <strain evidence="1">20211129_DDA</strain>
        <tissue evidence="1">Liver</tissue>
    </source>
</reference>
<gene>
    <name evidence="1" type="ORF">NDU88_008733</name>
</gene>
<keyword evidence="2" id="KW-1185">Reference proteome</keyword>
<organism evidence="1 2">
    <name type="scientific">Pleurodeles waltl</name>
    <name type="common">Iberian ribbed newt</name>
    <dbReference type="NCBI Taxonomy" id="8319"/>
    <lineage>
        <taxon>Eukaryota</taxon>
        <taxon>Metazoa</taxon>
        <taxon>Chordata</taxon>
        <taxon>Craniata</taxon>
        <taxon>Vertebrata</taxon>
        <taxon>Euteleostomi</taxon>
        <taxon>Amphibia</taxon>
        <taxon>Batrachia</taxon>
        <taxon>Caudata</taxon>
        <taxon>Salamandroidea</taxon>
        <taxon>Salamandridae</taxon>
        <taxon>Pleurodelinae</taxon>
        <taxon>Pleurodeles</taxon>
    </lineage>
</organism>
<dbReference type="EMBL" id="JANPWB010000010">
    <property type="protein sequence ID" value="KAJ1142408.1"/>
    <property type="molecule type" value="Genomic_DNA"/>
</dbReference>
<evidence type="ECO:0000313" key="2">
    <source>
        <dbReference type="Proteomes" id="UP001066276"/>
    </source>
</evidence>
<dbReference type="Proteomes" id="UP001066276">
    <property type="component" value="Chromosome 6"/>
</dbReference>
<sequence>MCRTKGHFAKMCHEAKKQLKPCVVLVEASFMDDVSLVMEDAIKKSIVLVVKEDGTSETVKPLMCSMYVHESILDLMDDSGSPFTITMKSYFETQRSMEVSAEGKGATRPLPAPKRGCSIYKTPVFECNLLFRLLCTSRSFEKVDSSNADRRIG</sequence>
<accession>A0AAV7QVG5</accession>